<accession>A0ABD5NIV8</accession>
<evidence type="ECO:0008006" key="3">
    <source>
        <dbReference type="Google" id="ProtNLM"/>
    </source>
</evidence>
<name>A0ABD5NIV8_9EURY</name>
<keyword evidence="2" id="KW-1185">Reference proteome</keyword>
<gene>
    <name evidence="1" type="ORF">ACFOKC_14375</name>
</gene>
<evidence type="ECO:0000313" key="1">
    <source>
        <dbReference type="EMBL" id="MFC3478914.1"/>
    </source>
</evidence>
<comment type="caution">
    <text evidence="1">The sequence shown here is derived from an EMBL/GenBank/DDBJ whole genome shotgun (WGS) entry which is preliminary data.</text>
</comment>
<dbReference type="GeneID" id="69118073"/>
<reference evidence="1 2" key="1">
    <citation type="journal article" date="2019" name="Int. J. Syst. Evol. Microbiol.">
        <title>The Global Catalogue of Microorganisms (GCM) 10K type strain sequencing project: providing services to taxonomists for standard genome sequencing and annotation.</title>
        <authorList>
            <consortium name="The Broad Institute Genomics Platform"/>
            <consortium name="The Broad Institute Genome Sequencing Center for Infectious Disease"/>
            <person name="Wu L."/>
            <person name="Ma J."/>
        </authorList>
    </citation>
    <scope>NUCLEOTIDE SEQUENCE [LARGE SCALE GENOMIC DNA]</scope>
    <source>
        <strain evidence="1 2">CGMCC 1.12562</strain>
    </source>
</reference>
<proteinExistence type="predicted"/>
<dbReference type="Proteomes" id="UP001595660">
    <property type="component" value="Unassembled WGS sequence"/>
</dbReference>
<dbReference type="InterPro" id="IPR055685">
    <property type="entry name" value="DUF7261"/>
</dbReference>
<organism evidence="1 2">
    <name type="scientific">Halobacterium litoreum</name>
    <dbReference type="NCBI Taxonomy" id="2039234"/>
    <lineage>
        <taxon>Archaea</taxon>
        <taxon>Methanobacteriati</taxon>
        <taxon>Methanobacteriota</taxon>
        <taxon>Stenosarchaea group</taxon>
        <taxon>Halobacteria</taxon>
        <taxon>Halobacteriales</taxon>
        <taxon>Halobacteriaceae</taxon>
        <taxon>Halobacterium</taxon>
    </lineage>
</organism>
<dbReference type="EMBL" id="JBHRWN010000002">
    <property type="protein sequence ID" value="MFC3478914.1"/>
    <property type="molecule type" value="Genomic_DNA"/>
</dbReference>
<dbReference type="RefSeq" id="WP_232569544.1">
    <property type="nucleotide sequence ID" value="NZ_CP089466.1"/>
</dbReference>
<dbReference type="AlphaFoldDB" id="A0ABD5NIV8"/>
<evidence type="ECO:0000313" key="2">
    <source>
        <dbReference type="Proteomes" id="UP001595660"/>
    </source>
</evidence>
<protein>
    <recommendedName>
        <fullName evidence="3">Flagellin</fullName>
    </recommendedName>
</protein>
<dbReference type="Pfam" id="PF23922">
    <property type="entry name" value="DUF7261"/>
    <property type="match status" value="1"/>
</dbReference>
<sequence length="315" mass="33330">MPRDRRGQLLLVAALVLAVAFVALALVLNAVVFTENLATRNHDRTDDAIGFENAVDAGVGGIVVQANRYDASDYATVRGAVRDGVAVWDENATRLAAADGRVTDTEIVRLDNGTRILQDDPTRAVTNHLGTPDWTVAEDITETRRFEMVVTPRSTSSPMVFHVESVSGTASWRFEVIEDGSGGTAVSAFKNGTQVAAATAPSDTVTLDVTEGTLDGAEIANWTFAEGVDGPYDMSVDDGDNAEGEYVLVVDRPRGDLLADMPDSYDDPGTGDYPTTTPAVYRAVVDVTVRQSTLTYGTTLAVEPEDGVGAGGPAE</sequence>